<dbReference type="Pfam" id="PF02824">
    <property type="entry name" value="TGS"/>
    <property type="match status" value="1"/>
</dbReference>
<feature type="domain" description="TGS" evidence="3">
    <location>
        <begin position="17"/>
        <end position="92"/>
    </location>
</feature>
<evidence type="ECO:0000259" key="3">
    <source>
        <dbReference type="PROSITE" id="PS51880"/>
    </source>
</evidence>
<dbReference type="InterPro" id="IPR012676">
    <property type="entry name" value="TGS-like"/>
</dbReference>
<reference evidence="4 5" key="1">
    <citation type="submission" date="2023-11" db="EMBL/GenBank/DDBJ databases">
        <title>Halocaridina rubra genome assembly.</title>
        <authorList>
            <person name="Smith C."/>
        </authorList>
    </citation>
    <scope>NUCLEOTIDE SEQUENCE [LARGE SCALE GENOMIC DNA]</scope>
    <source>
        <strain evidence="4">EP-1</strain>
        <tissue evidence="4">Whole</tissue>
    </source>
</reference>
<dbReference type="EMBL" id="JAXCGZ010016892">
    <property type="protein sequence ID" value="KAK7069351.1"/>
    <property type="molecule type" value="Genomic_DNA"/>
</dbReference>
<comment type="caution">
    <text evidence="4">The sequence shown here is derived from an EMBL/GenBank/DDBJ whole genome shotgun (WGS) entry which is preliminary data.</text>
</comment>
<sequence>MKLNLDYLLDRTWDELSLLRIYTKKPGRAPDFSDPIILRGGASVEHVCHSIHRSIVAVFKYALVWGKSTKFNPQRVGIHHTMSDEDVIQIITKK</sequence>
<dbReference type="AlphaFoldDB" id="A0AAN8ZUR0"/>
<evidence type="ECO:0000256" key="1">
    <source>
        <dbReference type="ARBA" id="ARBA00022741"/>
    </source>
</evidence>
<dbReference type="Gene3D" id="3.10.20.30">
    <property type="match status" value="1"/>
</dbReference>
<keyword evidence="2" id="KW-0342">GTP-binding</keyword>
<evidence type="ECO:0000313" key="5">
    <source>
        <dbReference type="Proteomes" id="UP001381693"/>
    </source>
</evidence>
<dbReference type="GO" id="GO:0005525">
    <property type="term" value="F:GTP binding"/>
    <property type="evidence" value="ECO:0007669"/>
    <property type="project" value="UniProtKB-KW"/>
</dbReference>
<name>A0AAN8ZUR0_HALRR</name>
<accession>A0AAN8ZUR0</accession>
<dbReference type="GO" id="GO:0003924">
    <property type="term" value="F:GTPase activity"/>
    <property type="evidence" value="ECO:0007669"/>
    <property type="project" value="InterPro"/>
</dbReference>
<keyword evidence="5" id="KW-1185">Reference proteome</keyword>
<evidence type="ECO:0000313" key="4">
    <source>
        <dbReference type="EMBL" id="KAK7069351.1"/>
    </source>
</evidence>
<proteinExistence type="predicted"/>
<dbReference type="InterPro" id="IPR012675">
    <property type="entry name" value="Beta-grasp_dom_sf"/>
</dbReference>
<evidence type="ECO:0000256" key="2">
    <source>
        <dbReference type="ARBA" id="ARBA00023134"/>
    </source>
</evidence>
<organism evidence="4 5">
    <name type="scientific">Halocaridina rubra</name>
    <name type="common">Hawaiian red shrimp</name>
    <dbReference type="NCBI Taxonomy" id="373956"/>
    <lineage>
        <taxon>Eukaryota</taxon>
        <taxon>Metazoa</taxon>
        <taxon>Ecdysozoa</taxon>
        <taxon>Arthropoda</taxon>
        <taxon>Crustacea</taxon>
        <taxon>Multicrustacea</taxon>
        <taxon>Malacostraca</taxon>
        <taxon>Eumalacostraca</taxon>
        <taxon>Eucarida</taxon>
        <taxon>Decapoda</taxon>
        <taxon>Pleocyemata</taxon>
        <taxon>Caridea</taxon>
        <taxon>Atyoidea</taxon>
        <taxon>Atyidae</taxon>
        <taxon>Halocaridina</taxon>
    </lineage>
</organism>
<dbReference type="PROSITE" id="PS51880">
    <property type="entry name" value="TGS"/>
    <property type="match status" value="1"/>
</dbReference>
<keyword evidence="1" id="KW-0547">Nucleotide-binding</keyword>
<gene>
    <name evidence="4" type="primary">DRG2_1</name>
    <name evidence="4" type="ORF">SK128_001727</name>
</gene>
<dbReference type="Proteomes" id="UP001381693">
    <property type="component" value="Unassembled WGS sequence"/>
</dbReference>
<dbReference type="InterPro" id="IPR004095">
    <property type="entry name" value="TGS"/>
</dbReference>
<dbReference type="SUPFAM" id="SSF81271">
    <property type="entry name" value="TGS-like"/>
    <property type="match status" value="1"/>
</dbReference>
<dbReference type="FunFam" id="3.10.20.30:FF:000016">
    <property type="entry name" value="Developmentally-regulated GTP-binding protein 2"/>
    <property type="match status" value="1"/>
</dbReference>
<protein>
    <submittedName>
        <fullName evidence="4">Developmentally-regulated GTP-binding protein 2</fullName>
    </submittedName>
</protein>
<dbReference type="InterPro" id="IPR045001">
    <property type="entry name" value="DRG"/>
</dbReference>
<dbReference type="PANTHER" id="PTHR43127">
    <property type="entry name" value="DEVELOPMENTALLY-REGULATED GTP-BINDING PROTEIN 2"/>
    <property type="match status" value="1"/>
</dbReference>